<protein>
    <submittedName>
        <fullName evidence="2">Uncharacterized protein</fullName>
    </submittedName>
</protein>
<feature type="region of interest" description="Disordered" evidence="1">
    <location>
        <begin position="45"/>
        <end position="82"/>
    </location>
</feature>
<evidence type="ECO:0000313" key="2">
    <source>
        <dbReference type="EMBL" id="KAJ8474246.1"/>
    </source>
</evidence>
<feature type="region of interest" description="Disordered" evidence="1">
    <location>
        <begin position="115"/>
        <end position="153"/>
    </location>
</feature>
<gene>
    <name evidence="2" type="ORF">ONZ51_g7355</name>
</gene>
<keyword evidence="3" id="KW-1185">Reference proteome</keyword>
<name>A0AAD7TQP2_9APHY</name>
<evidence type="ECO:0000256" key="1">
    <source>
        <dbReference type="SAM" id="MobiDB-lite"/>
    </source>
</evidence>
<comment type="caution">
    <text evidence="2">The sequence shown here is derived from an EMBL/GenBank/DDBJ whole genome shotgun (WGS) entry which is preliminary data.</text>
</comment>
<dbReference type="EMBL" id="JAPEVG010000194">
    <property type="protein sequence ID" value="KAJ8474246.1"/>
    <property type="molecule type" value="Genomic_DNA"/>
</dbReference>
<feature type="compositionally biased region" description="Low complexity" evidence="1">
    <location>
        <begin position="63"/>
        <end position="82"/>
    </location>
</feature>
<sequence>MPRTPIISPRPLSSRVRGVHAPHVRTSLSPDLVLRRRRHILRRRAQVHNQLSNTNPDDVIEISSGSEGDEPPASSSAPSTGANVLSTSTFSLGPVVKGSTQPTSQASTICIRRVDGPISRPTGQGRPRVRVEEPHKPVSHNKSYHPRSSQNTRRYNSLALRAEPTMSQPWFRVSMSQLRKLFPELSCEITETQVICKLCNPPQPFAAGPGETLDAFSRHLRLIHF</sequence>
<evidence type="ECO:0000313" key="3">
    <source>
        <dbReference type="Proteomes" id="UP001215151"/>
    </source>
</evidence>
<organism evidence="2 3">
    <name type="scientific">Trametes cubensis</name>
    <dbReference type="NCBI Taxonomy" id="1111947"/>
    <lineage>
        <taxon>Eukaryota</taxon>
        <taxon>Fungi</taxon>
        <taxon>Dikarya</taxon>
        <taxon>Basidiomycota</taxon>
        <taxon>Agaricomycotina</taxon>
        <taxon>Agaricomycetes</taxon>
        <taxon>Polyporales</taxon>
        <taxon>Polyporaceae</taxon>
        <taxon>Trametes</taxon>
    </lineage>
</organism>
<reference evidence="2" key="1">
    <citation type="submission" date="2022-11" db="EMBL/GenBank/DDBJ databases">
        <title>Genome Sequence of Cubamyces cubensis.</title>
        <authorList>
            <person name="Buettner E."/>
        </authorList>
    </citation>
    <scope>NUCLEOTIDE SEQUENCE</scope>
    <source>
        <strain evidence="2">MPL-01</strain>
    </source>
</reference>
<accession>A0AAD7TQP2</accession>
<feature type="compositionally biased region" description="Polar residues" evidence="1">
    <location>
        <begin position="47"/>
        <end position="56"/>
    </location>
</feature>
<dbReference type="Proteomes" id="UP001215151">
    <property type="component" value="Unassembled WGS sequence"/>
</dbReference>
<dbReference type="AlphaFoldDB" id="A0AAD7TQP2"/>
<feature type="region of interest" description="Disordered" evidence="1">
    <location>
        <begin position="1"/>
        <end position="23"/>
    </location>
</feature>
<proteinExistence type="predicted"/>